<reference evidence="2 3" key="1">
    <citation type="submission" date="2020-08" db="EMBL/GenBank/DDBJ databases">
        <title>Sequencing the genomes of 1000 actinobacteria strains.</title>
        <authorList>
            <person name="Klenk H.-P."/>
        </authorList>
    </citation>
    <scope>NUCLEOTIDE SEQUENCE [LARGE SCALE GENOMIC DNA]</scope>
    <source>
        <strain evidence="2 3">DSM 19079</strain>
    </source>
</reference>
<sequence length="659" mass="70758">MDRTVVAHRTLAVVGVGPRGVMVLDRFLARLESDQAGAGSWTLHLVDPYRVGSGRVWRPDQDPLLLMNTPAFFPTACAADNPGLRPSSVSASFDDWRRAHPVAAGGLEREDYPPRAVYGRYLEDTADALLAALRARPEVRDVVVHRAETVALHPTDDGDARLTLRPCDPGGTPRVEAGVEELTADAVVLCLGHQDAVLSAAQRRLAETARESGVLHYRGPHLPAELDVDAVGAEDTVLVRGMGLNAFDLQARLTEGRGGVFRPTGAGAGEALEYAPSGREPRLHLMSRRGVPYFPKAQVDAFVPRRVRLEYLSDAAVADLLDRHGELDVAEHVWPLLHRDVMRHYYATLARVHPEALGGPVAAGRFLLELVGMFEDAGRGAPVTARHAEELLQGYAPERRLLDIRSWAEPFRDAVFPSAAEHQGAVAELLGHACEEAAAGEDSPFMQAVGALHAGRLRIKTWVAQGLVSEVSRVRDVQGWLEPLVEGLASGPPLVRIEQMLALHRAGLLTWAGPSPQVDADAEAGVFRVRSPRVGAEDAVEPAVTEGTWLVEAMMPPNRVDAAAAPLIRQMLADGVAATGTWEDEEGAPRPSTGFDVTARPHRLRSADGAVHERILVLGLQLSGVQWGTAIAAEAGADARDRALFLADADAAARVLLGA</sequence>
<dbReference type="PANTHER" id="PTHR40254:SF1">
    <property type="entry name" value="BLR0577 PROTEIN"/>
    <property type="match status" value="1"/>
</dbReference>
<name>A0A4Y8X0Z8_9MICC</name>
<dbReference type="PANTHER" id="PTHR40254">
    <property type="entry name" value="BLR0577 PROTEIN"/>
    <property type="match status" value="1"/>
</dbReference>
<dbReference type="Gene3D" id="3.50.50.60">
    <property type="entry name" value="FAD/NAD(P)-binding domain"/>
    <property type="match status" value="1"/>
</dbReference>
<keyword evidence="3" id="KW-1185">Reference proteome</keyword>
<feature type="domain" description="FAD-dependent urate hydroxylase HpyO/Asp monooxygenase CreE-like FAD/NAD(P)-binding" evidence="1">
    <location>
        <begin position="12"/>
        <end position="194"/>
    </location>
</feature>
<evidence type="ECO:0000259" key="1">
    <source>
        <dbReference type="Pfam" id="PF13454"/>
    </source>
</evidence>
<evidence type="ECO:0000313" key="3">
    <source>
        <dbReference type="Proteomes" id="UP000560081"/>
    </source>
</evidence>
<dbReference type="InterPro" id="IPR036188">
    <property type="entry name" value="FAD/NAD-bd_sf"/>
</dbReference>
<dbReference type="EMBL" id="JACHMC010000001">
    <property type="protein sequence ID" value="MBB4883466.1"/>
    <property type="molecule type" value="Genomic_DNA"/>
</dbReference>
<protein>
    <recommendedName>
        <fullName evidence="1">FAD-dependent urate hydroxylase HpyO/Asp monooxygenase CreE-like FAD/NAD(P)-binding domain-containing protein</fullName>
    </recommendedName>
</protein>
<dbReference type="InterPro" id="IPR038732">
    <property type="entry name" value="HpyO/CreE_NAD-binding"/>
</dbReference>
<organism evidence="2 3">
    <name type="scientific">Micrococcus flavus</name>
    <dbReference type="NCBI Taxonomy" id="384602"/>
    <lineage>
        <taxon>Bacteria</taxon>
        <taxon>Bacillati</taxon>
        <taxon>Actinomycetota</taxon>
        <taxon>Actinomycetes</taxon>
        <taxon>Micrococcales</taxon>
        <taxon>Micrococcaceae</taxon>
        <taxon>Micrococcus</taxon>
    </lineage>
</organism>
<accession>A0A4Y8X0Z8</accession>
<dbReference type="InterPro" id="IPR052189">
    <property type="entry name" value="L-asp_N-monooxygenase_NS-form"/>
</dbReference>
<dbReference type="OrthoDB" id="3653265at2"/>
<gene>
    <name evidence="2" type="ORF">BJ976_001817</name>
</gene>
<dbReference type="RefSeq" id="WP_135030317.1">
    <property type="nucleotide sequence ID" value="NZ_BMLA01000008.1"/>
</dbReference>
<dbReference type="AlphaFoldDB" id="A0A4Y8X0Z8"/>
<dbReference type="Pfam" id="PF13454">
    <property type="entry name" value="NAD_binding_9"/>
    <property type="match status" value="1"/>
</dbReference>
<proteinExistence type="predicted"/>
<evidence type="ECO:0000313" key="2">
    <source>
        <dbReference type="EMBL" id="MBB4883466.1"/>
    </source>
</evidence>
<dbReference type="Proteomes" id="UP000560081">
    <property type="component" value="Unassembled WGS sequence"/>
</dbReference>
<comment type="caution">
    <text evidence="2">The sequence shown here is derived from an EMBL/GenBank/DDBJ whole genome shotgun (WGS) entry which is preliminary data.</text>
</comment>